<organism evidence="6 7">
    <name type="scientific">Neocallimastix californiae</name>
    <dbReference type="NCBI Taxonomy" id="1754190"/>
    <lineage>
        <taxon>Eukaryota</taxon>
        <taxon>Fungi</taxon>
        <taxon>Fungi incertae sedis</taxon>
        <taxon>Chytridiomycota</taxon>
        <taxon>Chytridiomycota incertae sedis</taxon>
        <taxon>Neocallimastigomycetes</taxon>
        <taxon>Neocallimastigales</taxon>
        <taxon>Neocallimastigaceae</taxon>
        <taxon>Neocallimastix</taxon>
    </lineage>
</organism>
<keyword evidence="7" id="KW-1185">Reference proteome</keyword>
<proteinExistence type="predicted"/>
<keyword evidence="2" id="KW-0560">Oxidoreductase</keyword>
<evidence type="ECO:0000256" key="1">
    <source>
        <dbReference type="ARBA" id="ARBA00022857"/>
    </source>
</evidence>
<evidence type="ECO:0000313" key="6">
    <source>
        <dbReference type="EMBL" id="ORY24031.1"/>
    </source>
</evidence>
<dbReference type="Gene3D" id="1.10.1870.10">
    <property type="entry name" value="Domain 3, Saccharopine reductase"/>
    <property type="match status" value="1"/>
</dbReference>
<dbReference type="AlphaFoldDB" id="A0A1Y2ANA1"/>
<evidence type="ECO:0000259" key="4">
    <source>
        <dbReference type="Pfam" id="PF03435"/>
    </source>
</evidence>
<dbReference type="PANTHER" id="PTHR11133">
    <property type="entry name" value="SACCHAROPINE DEHYDROGENASE"/>
    <property type="match status" value="1"/>
</dbReference>
<dbReference type="InterPro" id="IPR032095">
    <property type="entry name" value="Sacchrp_dh-like_C"/>
</dbReference>
<evidence type="ECO:0000256" key="3">
    <source>
        <dbReference type="ARBA" id="ARBA00023154"/>
    </source>
</evidence>
<dbReference type="SUPFAM" id="SSF55347">
    <property type="entry name" value="Glyceraldehyde-3-phosphate dehydrogenase-like, C-terminal domain"/>
    <property type="match status" value="1"/>
</dbReference>
<feature type="domain" description="Saccharopine dehydrogenase NADP binding" evidence="4">
    <location>
        <begin position="7"/>
        <end position="122"/>
    </location>
</feature>
<dbReference type="OrthoDB" id="10059875at2759"/>
<dbReference type="Pfam" id="PF03435">
    <property type="entry name" value="Sacchrp_dh_NADP"/>
    <property type="match status" value="1"/>
</dbReference>
<accession>A0A1Y2ANA1</accession>
<dbReference type="Gene3D" id="3.40.50.720">
    <property type="entry name" value="NAD(P)-binding Rossmann-like Domain"/>
    <property type="match status" value="1"/>
</dbReference>
<gene>
    <name evidence="6" type="ORF">LY90DRAFT_514769</name>
</gene>
<dbReference type="SUPFAM" id="SSF51735">
    <property type="entry name" value="NAD(P)-binding Rossmann-fold domains"/>
    <property type="match status" value="1"/>
</dbReference>
<comment type="caution">
    <text evidence="6">The sequence shown here is derived from an EMBL/GenBank/DDBJ whole genome shotgun (WGS) entry which is preliminary data.</text>
</comment>
<keyword evidence="3" id="KW-0457">Lysine biosynthesis</keyword>
<dbReference type="Proteomes" id="UP000193920">
    <property type="component" value="Unassembled WGS sequence"/>
</dbReference>
<dbReference type="InterPro" id="IPR005097">
    <property type="entry name" value="Sacchrp_dh_NADP-bd"/>
</dbReference>
<dbReference type="Gene3D" id="3.30.360.10">
    <property type="entry name" value="Dihydrodipicolinate Reductase, domain 2"/>
    <property type="match status" value="1"/>
</dbReference>
<dbReference type="InterPro" id="IPR036291">
    <property type="entry name" value="NAD(P)-bd_dom_sf"/>
</dbReference>
<dbReference type="InterPro" id="IPR051168">
    <property type="entry name" value="AASS"/>
</dbReference>
<dbReference type="FunFam" id="3.40.50.720:FF:000072">
    <property type="entry name" value="Saccharopine dehydrogenase [NADP(+), L-glutamate-forming]"/>
    <property type="match status" value="1"/>
</dbReference>
<evidence type="ECO:0000259" key="5">
    <source>
        <dbReference type="Pfam" id="PF16653"/>
    </source>
</evidence>
<reference evidence="6 7" key="1">
    <citation type="submission" date="2016-08" db="EMBL/GenBank/DDBJ databases">
        <title>A Parts List for Fungal Cellulosomes Revealed by Comparative Genomics.</title>
        <authorList>
            <consortium name="DOE Joint Genome Institute"/>
            <person name="Haitjema C.H."/>
            <person name="Gilmore S.P."/>
            <person name="Henske J.K."/>
            <person name="Solomon K.V."/>
            <person name="De Groot R."/>
            <person name="Kuo A."/>
            <person name="Mondo S.J."/>
            <person name="Salamov A.A."/>
            <person name="Labutti K."/>
            <person name="Zhao Z."/>
            <person name="Chiniquy J."/>
            <person name="Barry K."/>
            <person name="Brewer H.M."/>
            <person name="Purvine S.O."/>
            <person name="Wright A.T."/>
            <person name="Boxma B."/>
            <person name="Van Alen T."/>
            <person name="Hackstein J.H."/>
            <person name="Baker S.E."/>
            <person name="Grigoriev I.V."/>
            <person name="O'Malley M.A."/>
        </authorList>
    </citation>
    <scope>NUCLEOTIDE SEQUENCE [LARGE SCALE GENOMIC DNA]</scope>
    <source>
        <strain evidence="6 7">G1</strain>
    </source>
</reference>
<dbReference type="EMBL" id="MCOG01000227">
    <property type="protein sequence ID" value="ORY24031.1"/>
    <property type="molecule type" value="Genomic_DNA"/>
</dbReference>
<dbReference type="GO" id="GO:0019878">
    <property type="term" value="P:lysine biosynthetic process via aminoadipic acid"/>
    <property type="evidence" value="ECO:0007669"/>
    <property type="project" value="TreeGrafter"/>
</dbReference>
<dbReference type="Pfam" id="PF16653">
    <property type="entry name" value="Sacchrp_dh_C"/>
    <property type="match status" value="1"/>
</dbReference>
<name>A0A1Y2ANA1_9FUNG</name>
<dbReference type="GO" id="GO:0004753">
    <property type="term" value="F:saccharopine dehydrogenase activity"/>
    <property type="evidence" value="ECO:0007669"/>
    <property type="project" value="TreeGrafter"/>
</dbReference>
<dbReference type="PANTHER" id="PTHR11133:SF22">
    <property type="entry name" value="ALPHA-AMINOADIPIC SEMIALDEHYDE SYNTHASE, MITOCHONDRIAL"/>
    <property type="match status" value="1"/>
</dbReference>
<evidence type="ECO:0000313" key="7">
    <source>
        <dbReference type="Proteomes" id="UP000193920"/>
    </source>
</evidence>
<feature type="domain" description="Saccharopine dehydrogenase-like C-terminal" evidence="5">
    <location>
        <begin position="126"/>
        <end position="445"/>
    </location>
</feature>
<evidence type="ECO:0000256" key="2">
    <source>
        <dbReference type="ARBA" id="ARBA00023002"/>
    </source>
</evidence>
<keyword evidence="3" id="KW-0028">Amino-acid biosynthesis</keyword>
<protein>
    <submittedName>
        <fullName evidence="6">Saccharopine dehydrogenase</fullName>
    </submittedName>
</protein>
<dbReference type="STRING" id="1754190.A0A1Y2ANA1"/>
<dbReference type="GO" id="GO:0005737">
    <property type="term" value="C:cytoplasm"/>
    <property type="evidence" value="ECO:0007669"/>
    <property type="project" value="TreeGrafter"/>
</dbReference>
<keyword evidence="1" id="KW-0521">NADP</keyword>
<sequence>MFIEKKILLIGSGSIAGPCLNYLLRRPENKVTVASRTLSKAQRLCYGRPNAIPIVLDVSNEAQLDSEVAKHDIVINLISYLYHPIVIKSCIKNKKHCCTTSYISPVMAGMDEAAKEAGVICMNEIGIDPGIDQIYALKTINEIHERKGKIISFTSWCGALPIPEDSNNPLGFMISRSSRNALLSHKNSVRFLKDGKIVEIKNVQDALLKNATPVFIYPGYAFAGYANHDSIPCIERYQMFEVKDCMRGTLRYQGFPEFAQALDDLGFLDDSPKDFLAREAPPLTWNVALAKLLGMKATDEASLKQAVIEKCHLEGKTQDTILYYLNWFGLFSSEEPMVQTGNYLDCLCATIEQKLQYCKNERDICILQHKFKIEEADGTINNVNYTGLWTGSVDGDNAMAITVGLPCGIAVQLILDGVIKRRGVIAPLEKDIYQPILETLAMEGIYMVEEKW</sequence>